<gene>
    <name evidence="3" type="ORF">EOS_21955</name>
</gene>
<accession>A0A0J1CUW0</accession>
<feature type="region of interest" description="Disordered" evidence="1">
    <location>
        <begin position="45"/>
        <end position="106"/>
    </location>
</feature>
<evidence type="ECO:0000313" key="4">
    <source>
        <dbReference type="Proteomes" id="UP000035963"/>
    </source>
</evidence>
<sequence length="106" mass="11168">MFKSFVPALVIASTVAAPALAFAQDNTQVTRAAVKMDLQQMEQAGYNPAADRTSYPDHAQAAEQRVETERGVSATSYGPSISGSSASGLQMPMSPANGTHSIYFGR</sequence>
<dbReference type="PATRIC" id="fig|908627.4.peg.4905"/>
<keyword evidence="4" id="KW-1185">Reference proteome</keyword>
<dbReference type="RefSeq" id="WP_047848811.1">
    <property type="nucleotide sequence ID" value="NZ_AEJF01000135.1"/>
</dbReference>
<dbReference type="OrthoDB" id="9112534at2"/>
<reference evidence="3 4" key="1">
    <citation type="journal article" date="2015" name="Genome Announc.">
        <title>Draft Genome Sequence of Burkholderia sp. Strain PML1(12), an Ectomycorrhizosphere-Inhabiting Bacterium with Effective Mineral-Weathering Ability.</title>
        <authorList>
            <person name="Uroz S."/>
            <person name="Oger P."/>
        </authorList>
    </citation>
    <scope>NUCLEOTIDE SEQUENCE [LARGE SCALE GENOMIC DNA]</scope>
    <source>
        <strain evidence="4">PML1(12)</strain>
    </source>
</reference>
<keyword evidence="2" id="KW-0732">Signal</keyword>
<dbReference type="AlphaFoldDB" id="A0A0J1CUW0"/>
<evidence type="ECO:0000313" key="3">
    <source>
        <dbReference type="EMBL" id="KLU24086.1"/>
    </source>
</evidence>
<proteinExistence type="predicted"/>
<feature type="signal peptide" evidence="2">
    <location>
        <begin position="1"/>
        <end position="23"/>
    </location>
</feature>
<dbReference type="Pfam" id="PF13663">
    <property type="entry name" value="DUF4148"/>
    <property type="match status" value="1"/>
</dbReference>
<organism evidence="3 4">
    <name type="scientific">Caballeronia mineralivorans PML1(12)</name>
    <dbReference type="NCBI Taxonomy" id="908627"/>
    <lineage>
        <taxon>Bacteria</taxon>
        <taxon>Pseudomonadati</taxon>
        <taxon>Pseudomonadota</taxon>
        <taxon>Betaproteobacteria</taxon>
        <taxon>Burkholderiales</taxon>
        <taxon>Burkholderiaceae</taxon>
        <taxon>Caballeronia</taxon>
    </lineage>
</organism>
<feature type="compositionally biased region" description="Low complexity" evidence="1">
    <location>
        <begin position="73"/>
        <end position="88"/>
    </location>
</feature>
<evidence type="ECO:0000256" key="2">
    <source>
        <dbReference type="SAM" id="SignalP"/>
    </source>
</evidence>
<evidence type="ECO:0000256" key="1">
    <source>
        <dbReference type="SAM" id="MobiDB-lite"/>
    </source>
</evidence>
<evidence type="ECO:0008006" key="5">
    <source>
        <dbReference type="Google" id="ProtNLM"/>
    </source>
</evidence>
<dbReference type="InterPro" id="IPR025421">
    <property type="entry name" value="DUF4148"/>
</dbReference>
<dbReference type="Proteomes" id="UP000035963">
    <property type="component" value="Unassembled WGS sequence"/>
</dbReference>
<comment type="caution">
    <text evidence="3">The sequence shown here is derived from an EMBL/GenBank/DDBJ whole genome shotgun (WGS) entry which is preliminary data.</text>
</comment>
<protein>
    <recommendedName>
        <fullName evidence="5">Purine nucleoside phosphorylase</fullName>
    </recommendedName>
</protein>
<name>A0A0J1CUW0_9BURK</name>
<dbReference type="EMBL" id="AEJF01000135">
    <property type="protein sequence ID" value="KLU24086.1"/>
    <property type="molecule type" value="Genomic_DNA"/>
</dbReference>
<feature type="chain" id="PRO_5005249164" description="Purine nucleoside phosphorylase" evidence="2">
    <location>
        <begin position="24"/>
        <end position="106"/>
    </location>
</feature>